<proteinExistence type="predicted"/>
<accession>A0AAN5CXG6</accession>
<sequence>IPATLSNDSPMQQSQQFGTPVDESSSHKRSLNTDGRAILSTEGPSRGNKQSKPDTLYFNNFLQQMEQPQLSGTPADETTDGDVVVDIQKTNNDDNVNEIDNPAAITEFPNWGKLPVISRPFLNRLCFHLRNDEECEDLANIAQVSSDFHTGVHNYMKRANNRPGVRWAEIFKNRDGMNVMIQLFPSNLPFHALDTLDLGRFQRFGGPPNPQLYAILNGLEDPIKDQVSGLISSCIKQAKVNAANFSPSDFQQCSQMLQNSDIGTLVFQTTRMGDEAASFILSLAARTEELEVHCHGAQLSNPASFITQLAFVASSALLVDFSFTPASFYGLSHSFWKKFLNEKLANGSFKSIKTGNMRRTTMQTTFDLPDTPMRWLEWHKKE</sequence>
<name>A0AAN5CXG6_9BILA</name>
<keyword evidence="3" id="KW-1185">Reference proteome</keyword>
<comment type="caution">
    <text evidence="2">The sequence shown here is derived from an EMBL/GenBank/DDBJ whole genome shotgun (WGS) entry which is preliminary data.</text>
</comment>
<feature type="compositionally biased region" description="Polar residues" evidence="1">
    <location>
        <begin position="1"/>
        <end position="18"/>
    </location>
</feature>
<protein>
    <submittedName>
        <fullName evidence="2">Uncharacterized protein</fullName>
    </submittedName>
</protein>
<organism evidence="2 3">
    <name type="scientific">Pristionchus mayeri</name>
    <dbReference type="NCBI Taxonomy" id="1317129"/>
    <lineage>
        <taxon>Eukaryota</taxon>
        <taxon>Metazoa</taxon>
        <taxon>Ecdysozoa</taxon>
        <taxon>Nematoda</taxon>
        <taxon>Chromadorea</taxon>
        <taxon>Rhabditida</taxon>
        <taxon>Rhabditina</taxon>
        <taxon>Diplogasteromorpha</taxon>
        <taxon>Diplogasteroidea</taxon>
        <taxon>Neodiplogasteridae</taxon>
        <taxon>Pristionchus</taxon>
    </lineage>
</organism>
<feature type="region of interest" description="Disordered" evidence="1">
    <location>
        <begin position="1"/>
        <end position="54"/>
    </location>
</feature>
<dbReference type="Proteomes" id="UP001328107">
    <property type="component" value="Unassembled WGS sequence"/>
</dbReference>
<dbReference type="AlphaFoldDB" id="A0AAN5CXG6"/>
<evidence type="ECO:0000313" key="2">
    <source>
        <dbReference type="EMBL" id="GMR51802.1"/>
    </source>
</evidence>
<evidence type="ECO:0000256" key="1">
    <source>
        <dbReference type="SAM" id="MobiDB-lite"/>
    </source>
</evidence>
<feature type="non-terminal residue" evidence="2">
    <location>
        <position position="1"/>
    </location>
</feature>
<reference evidence="3" key="1">
    <citation type="submission" date="2022-10" db="EMBL/GenBank/DDBJ databases">
        <title>Genome assembly of Pristionchus species.</title>
        <authorList>
            <person name="Yoshida K."/>
            <person name="Sommer R.J."/>
        </authorList>
    </citation>
    <scope>NUCLEOTIDE SEQUENCE [LARGE SCALE GENOMIC DNA]</scope>
    <source>
        <strain evidence="3">RS5460</strain>
    </source>
</reference>
<evidence type="ECO:0000313" key="3">
    <source>
        <dbReference type="Proteomes" id="UP001328107"/>
    </source>
</evidence>
<dbReference type="EMBL" id="BTRK01000005">
    <property type="protein sequence ID" value="GMR51802.1"/>
    <property type="molecule type" value="Genomic_DNA"/>
</dbReference>
<gene>
    <name evidence="2" type="ORF">PMAYCL1PPCAC_21997</name>
</gene>